<dbReference type="GO" id="GO:0035556">
    <property type="term" value="P:intracellular signal transduction"/>
    <property type="evidence" value="ECO:0007669"/>
    <property type="project" value="InterPro"/>
</dbReference>
<dbReference type="SMART" id="SM00049">
    <property type="entry name" value="DEP"/>
    <property type="match status" value="1"/>
</dbReference>
<dbReference type="Proteomes" id="UP001431209">
    <property type="component" value="Unassembled WGS sequence"/>
</dbReference>
<evidence type="ECO:0000313" key="2">
    <source>
        <dbReference type="EMBL" id="KAL0488471.1"/>
    </source>
</evidence>
<dbReference type="InterPro" id="IPR036390">
    <property type="entry name" value="WH_DNA-bd_sf"/>
</dbReference>
<accession>A0AAW2ZFA5</accession>
<dbReference type="SUPFAM" id="SSF46785">
    <property type="entry name" value="Winged helix' DNA-binding domain"/>
    <property type="match status" value="1"/>
</dbReference>
<reference evidence="2 3" key="1">
    <citation type="submission" date="2024-03" db="EMBL/GenBank/DDBJ databases">
        <title>The Acrasis kona genome and developmental transcriptomes reveal deep origins of eukaryotic multicellular pathways.</title>
        <authorList>
            <person name="Sheikh S."/>
            <person name="Fu C.-J."/>
            <person name="Brown M.W."/>
            <person name="Baldauf S.L."/>
        </authorList>
    </citation>
    <scope>NUCLEOTIDE SEQUENCE [LARGE SCALE GENOMIC DNA]</scope>
    <source>
        <strain evidence="2 3">ATCC MYA-3509</strain>
    </source>
</reference>
<organism evidence="2 3">
    <name type="scientific">Acrasis kona</name>
    <dbReference type="NCBI Taxonomy" id="1008807"/>
    <lineage>
        <taxon>Eukaryota</taxon>
        <taxon>Discoba</taxon>
        <taxon>Heterolobosea</taxon>
        <taxon>Tetramitia</taxon>
        <taxon>Eutetramitia</taxon>
        <taxon>Acrasidae</taxon>
        <taxon>Acrasis</taxon>
    </lineage>
</organism>
<dbReference type="EMBL" id="JAOPGA020001439">
    <property type="protein sequence ID" value="KAL0488471.1"/>
    <property type="molecule type" value="Genomic_DNA"/>
</dbReference>
<keyword evidence="3" id="KW-1185">Reference proteome</keyword>
<dbReference type="Gene3D" id="1.10.10.10">
    <property type="entry name" value="Winged helix-like DNA-binding domain superfamily/Winged helix DNA-binding domain"/>
    <property type="match status" value="1"/>
</dbReference>
<feature type="domain" description="DEP" evidence="1">
    <location>
        <begin position="351"/>
        <end position="424"/>
    </location>
</feature>
<dbReference type="InterPro" id="IPR000591">
    <property type="entry name" value="DEP_dom"/>
</dbReference>
<comment type="caution">
    <text evidence="2">The sequence shown here is derived from an EMBL/GenBank/DDBJ whole genome shotgun (WGS) entry which is preliminary data.</text>
</comment>
<dbReference type="CDD" id="cd04371">
    <property type="entry name" value="DEP"/>
    <property type="match status" value="1"/>
</dbReference>
<name>A0AAW2ZFA5_9EUKA</name>
<evidence type="ECO:0000313" key="3">
    <source>
        <dbReference type="Proteomes" id="UP001431209"/>
    </source>
</evidence>
<dbReference type="InterPro" id="IPR036388">
    <property type="entry name" value="WH-like_DNA-bd_sf"/>
</dbReference>
<gene>
    <name evidence="2" type="ORF">AKO1_015605</name>
</gene>
<sequence>MGLLGLLKEIGDLVLVESEEANHSGSAQAHANFYELLHYTFDGIVKALRDNATNAVLFSMDPLAMKCVQFIQDGYNKDLERTNKTSVAISERELLSNIAVLKFPLERAQLSWNKVHSEIIDLVKLGDKYLKKSLWVEAESAYHEATQLLTLIATFNLEHIDHLARLSFIGYGNALFAQRRFLEACGAIRLGLHWFPTFPLLPFDPRDHYKNSIVENISDYDRSMFLLDAQEYGLTTSVKDLKDLSNPECRELHLLRFLLAYQFHFTNNRSQAREMFVSLSSLRPSKIRSEEDEDQDDVEPMNFQVEAGYFLKDVTVNRSTASNQTIEFVNVDMVDTSLKQLKVWCKRLFDPMKGIQVKTRKKNLTFFKNSFFMCDAVSFISENGCITRDESVEFLQRMMDRNAFVHVYDQFNVVDRKELFVVQYDILEVIFEPILMSGDLSLKCGPKWVCKHAVLHQNGLIFLEDGPCTRVWRKYELGETNAVKIGLPASIATDPESIQAETVFTLSVNHNEPTSFCSDDRGEWMRGFLDLKDIKIQLFD</sequence>
<evidence type="ECO:0000259" key="1">
    <source>
        <dbReference type="SMART" id="SM00049"/>
    </source>
</evidence>
<protein>
    <recommendedName>
        <fullName evidence="1">DEP domain-containing protein</fullName>
    </recommendedName>
</protein>
<proteinExistence type="predicted"/>
<dbReference type="AlphaFoldDB" id="A0AAW2ZFA5"/>
<dbReference type="Pfam" id="PF00610">
    <property type="entry name" value="DEP"/>
    <property type="match status" value="1"/>
</dbReference>